<evidence type="ECO:0000259" key="1">
    <source>
        <dbReference type="Pfam" id="PF01872"/>
    </source>
</evidence>
<feature type="domain" description="Bacterial bifunctional deaminase-reductase C-terminal" evidence="1">
    <location>
        <begin position="6"/>
        <end position="181"/>
    </location>
</feature>
<name>A0A5C8I2X2_9MICO</name>
<dbReference type="GO" id="GO:0009231">
    <property type="term" value="P:riboflavin biosynthetic process"/>
    <property type="evidence" value="ECO:0007669"/>
    <property type="project" value="InterPro"/>
</dbReference>
<comment type="caution">
    <text evidence="2">The sequence shown here is derived from an EMBL/GenBank/DDBJ whole genome shotgun (WGS) entry which is preliminary data.</text>
</comment>
<evidence type="ECO:0000313" key="3">
    <source>
        <dbReference type="Proteomes" id="UP000321034"/>
    </source>
</evidence>
<dbReference type="InterPro" id="IPR024072">
    <property type="entry name" value="DHFR-like_dom_sf"/>
</dbReference>
<dbReference type="Proteomes" id="UP000321034">
    <property type="component" value="Unassembled WGS sequence"/>
</dbReference>
<dbReference type="Gene3D" id="3.40.430.10">
    <property type="entry name" value="Dihydrofolate Reductase, subunit A"/>
    <property type="match status" value="1"/>
</dbReference>
<keyword evidence="3" id="KW-1185">Reference proteome</keyword>
<organism evidence="2 3">
    <name type="scientific">Microbacterium hatanonis</name>
    <dbReference type="NCBI Taxonomy" id="404366"/>
    <lineage>
        <taxon>Bacteria</taxon>
        <taxon>Bacillati</taxon>
        <taxon>Actinomycetota</taxon>
        <taxon>Actinomycetes</taxon>
        <taxon>Micrococcales</taxon>
        <taxon>Microbacteriaceae</taxon>
        <taxon>Microbacterium</taxon>
    </lineage>
</organism>
<gene>
    <name evidence="2" type="ORF">FVP77_06745</name>
</gene>
<dbReference type="AlphaFoldDB" id="A0A5C8I2X2"/>
<dbReference type="EMBL" id="VRSV01000001">
    <property type="protein sequence ID" value="TXK13116.1"/>
    <property type="molecule type" value="Genomic_DNA"/>
</dbReference>
<dbReference type="GO" id="GO:0008703">
    <property type="term" value="F:5-amino-6-(5-phosphoribosylamino)uracil reductase activity"/>
    <property type="evidence" value="ECO:0007669"/>
    <property type="project" value="InterPro"/>
</dbReference>
<dbReference type="SUPFAM" id="SSF53597">
    <property type="entry name" value="Dihydrofolate reductase-like"/>
    <property type="match status" value="1"/>
</dbReference>
<reference evidence="2 3" key="1">
    <citation type="submission" date="2019-08" db="EMBL/GenBank/DDBJ databases">
        <authorList>
            <person name="Dong K."/>
        </authorList>
    </citation>
    <scope>NUCLEOTIDE SEQUENCE [LARGE SCALE GENOMIC DNA]</scope>
    <source>
        <strain evidence="2 3">JCM14558</strain>
    </source>
</reference>
<protein>
    <submittedName>
        <fullName evidence="2">Deaminase</fullName>
    </submittedName>
</protein>
<dbReference type="RefSeq" id="WP_147893797.1">
    <property type="nucleotide sequence ID" value="NZ_BAAANR010000001.1"/>
</dbReference>
<evidence type="ECO:0000313" key="2">
    <source>
        <dbReference type="EMBL" id="TXK13116.1"/>
    </source>
</evidence>
<sequence length="196" mass="21530">MATTYTWDVFSTLDGYGSYDPGPEGVDWGGYWSKQGPELLEWRARRFEKPQRMVYGATTFREVAGTFAAAADPNTLDEWNVRLSAMPATVASSTLQDTLGWPDATIEKGDATAIVSRLKETSPVPLRSQASLTMNWSLLAAGLIDRIEVTLFPVITGRTGTSPIYAGLKDYDLELLDNQTLDGRTIALTYRPSKPA</sequence>
<dbReference type="OrthoDB" id="4376317at2"/>
<dbReference type="Pfam" id="PF01872">
    <property type="entry name" value="RibD_C"/>
    <property type="match status" value="1"/>
</dbReference>
<proteinExistence type="predicted"/>
<accession>A0A5C8I2X2</accession>
<dbReference type="InterPro" id="IPR002734">
    <property type="entry name" value="RibDG_C"/>
</dbReference>